<reference evidence="2 3" key="1">
    <citation type="submission" date="2018-06" db="EMBL/GenBank/DDBJ databases">
        <title>Genomic Encyclopedia of Type Strains, Phase III (KMG-III): the genomes of soil and plant-associated and newly described type strains.</title>
        <authorList>
            <person name="Whitman W."/>
        </authorList>
    </citation>
    <scope>NUCLEOTIDE SEQUENCE [LARGE SCALE GENOMIC DNA]</scope>
    <source>
        <strain evidence="2 3">CECT 7646</strain>
    </source>
</reference>
<accession>A0A318SRT3</accession>
<evidence type="ECO:0000313" key="2">
    <source>
        <dbReference type="EMBL" id="PYE79910.1"/>
    </source>
</evidence>
<name>A0A318SRT3_9BURK</name>
<evidence type="ECO:0000256" key="1">
    <source>
        <dbReference type="SAM" id="MobiDB-lite"/>
    </source>
</evidence>
<dbReference type="AlphaFoldDB" id="A0A318SRT3"/>
<feature type="compositionally biased region" description="Basic residues" evidence="1">
    <location>
        <begin position="41"/>
        <end position="56"/>
    </location>
</feature>
<comment type="caution">
    <text evidence="2">The sequence shown here is derived from an EMBL/GenBank/DDBJ whole genome shotgun (WGS) entry which is preliminary data.</text>
</comment>
<protein>
    <submittedName>
        <fullName evidence="2">Uncharacterized protein</fullName>
    </submittedName>
</protein>
<organism evidence="2 3">
    <name type="scientific">Xylophilus ampelinus</name>
    <dbReference type="NCBI Taxonomy" id="54067"/>
    <lineage>
        <taxon>Bacteria</taxon>
        <taxon>Pseudomonadati</taxon>
        <taxon>Pseudomonadota</taxon>
        <taxon>Betaproteobacteria</taxon>
        <taxon>Burkholderiales</taxon>
        <taxon>Xylophilus</taxon>
    </lineage>
</organism>
<feature type="region of interest" description="Disordered" evidence="1">
    <location>
        <begin position="1"/>
        <end position="56"/>
    </location>
</feature>
<sequence>MGNKIVTEADRKATPPLPALPGMTLKTGGRGQKVSLERGKATRSKKNPGKRPSKGG</sequence>
<dbReference type="RefSeq" id="WP_199399789.1">
    <property type="nucleotide sequence ID" value="NZ_JAMOFZ010000002.1"/>
</dbReference>
<evidence type="ECO:0000313" key="3">
    <source>
        <dbReference type="Proteomes" id="UP000247540"/>
    </source>
</evidence>
<dbReference type="EMBL" id="QJTC01000001">
    <property type="protein sequence ID" value="PYE79910.1"/>
    <property type="molecule type" value="Genomic_DNA"/>
</dbReference>
<proteinExistence type="predicted"/>
<keyword evidence="3" id="KW-1185">Reference proteome</keyword>
<gene>
    <name evidence="2" type="ORF">DFQ15_101231</name>
</gene>
<dbReference type="Proteomes" id="UP000247540">
    <property type="component" value="Unassembled WGS sequence"/>
</dbReference>